<keyword evidence="5" id="KW-0521">NADP</keyword>
<evidence type="ECO:0000256" key="1">
    <source>
        <dbReference type="ARBA" id="ARBA00003277"/>
    </source>
</evidence>
<dbReference type="InterPro" id="IPR016161">
    <property type="entry name" value="Ald_DH/histidinol_DH"/>
</dbReference>
<dbReference type="AlphaFoldDB" id="A0A444L938"/>
<evidence type="ECO:0000256" key="3">
    <source>
        <dbReference type="ARBA" id="ARBA00010915"/>
    </source>
</evidence>
<sequence>MALTPLSNRAYACIEKKVGNHVVAEISEDGLSDLFSKATEVQNRLCSIPLEERLIVIDKIGKAWAEKHRKGELDALKSELSDSTGYSPGMIDLEFSLVHSAINALSIKQNLDASFPPGISCLDRFTKVGNDEYCWFRPRGPVFIISSGNSLIPPLIPTTISLATGNMTLLRPSLANFSGVKAVYSLLEEMGGDVAELMREALTISYFSHDSPSLEYLLSKSKIGVINFWGGEPARTEISRRVSSNPSHPALIINGPLTGYAIVDAAGADESAALGLAKNILLYDQQLCSSPTEGVFVGGWAEAVEFVNRVGKRLDELTEKLPPKLTESHAYIIEAVRRSLQFKGSMVFKSASSPSWTIALSKSRSILDDAIQAFPEFGLHARRRFIEIIVVENYEDALEMIEGLPKRKSFRGIDGVQSVGLSVSDDVRERLCKGLAERGIFRILPLEDMYMRSALEPYDGMNLAQAFTYAVYRRDRILAE</sequence>
<dbReference type="EC" id="1.2.1.50" evidence="4"/>
<dbReference type="SUPFAM" id="SSF53720">
    <property type="entry name" value="ALDH-like"/>
    <property type="match status" value="1"/>
</dbReference>
<evidence type="ECO:0000256" key="4">
    <source>
        <dbReference type="ARBA" id="ARBA00013020"/>
    </source>
</evidence>
<evidence type="ECO:0000313" key="8">
    <source>
        <dbReference type="EMBL" id="RWX74085.1"/>
    </source>
</evidence>
<dbReference type="GO" id="GO:0008218">
    <property type="term" value="P:bioluminescence"/>
    <property type="evidence" value="ECO:0007669"/>
    <property type="project" value="UniProtKB-KW"/>
</dbReference>
<dbReference type="EMBL" id="RXGA01000001">
    <property type="protein sequence ID" value="RWX74085.1"/>
    <property type="molecule type" value="Genomic_DNA"/>
</dbReference>
<dbReference type="Gene3D" id="3.40.605.10">
    <property type="entry name" value="Aldehyde Dehydrogenase, Chain A, domain 1"/>
    <property type="match status" value="1"/>
</dbReference>
<comment type="pathway">
    <text evidence="2">Lipid metabolism; fatty acid reduction for biolumincescence.</text>
</comment>
<evidence type="ECO:0000256" key="2">
    <source>
        <dbReference type="ARBA" id="ARBA00004908"/>
    </source>
</evidence>
<name>A0A444L938_METS7</name>
<comment type="function">
    <text evidence="1">LuxC is the fatty acid reductase enzyme responsible for synthesis of the aldehyde substrate for the luminescent reaction catalyzed by luciferase.</text>
</comment>
<comment type="caution">
    <text evidence="8">The sequence shown here is derived from an EMBL/GenBank/DDBJ whole genome shotgun (WGS) entry which is preliminary data.</text>
</comment>
<accession>A0A444L938</accession>
<protein>
    <recommendedName>
        <fullName evidence="4">long-chain-fatty-acyl-CoA reductase</fullName>
        <ecNumber evidence="4">1.2.1.50</ecNumber>
    </recommendedName>
</protein>
<gene>
    <name evidence="8" type="ORF">Metus_0110</name>
</gene>
<evidence type="ECO:0000313" key="9">
    <source>
        <dbReference type="Proteomes" id="UP000288215"/>
    </source>
</evidence>
<proteinExistence type="inferred from homology"/>
<dbReference type="InterPro" id="IPR008670">
    <property type="entry name" value="CoA_reduct_LuxC"/>
</dbReference>
<keyword evidence="6" id="KW-0455">Luminescence</keyword>
<reference evidence="8 9" key="1">
    <citation type="submission" date="2018-12" db="EMBL/GenBank/DDBJ databases">
        <title>The complete genome of the methanogenic archaea of the candidate phylum Verstraetearchaeota, obtained from the metagenome of underground thermal water.</title>
        <authorList>
            <person name="Kadnikov V.V."/>
            <person name="Mardanov A.V."/>
            <person name="Beletsky A.V."/>
            <person name="Karnachuk O.V."/>
            <person name="Ravin N.V."/>
        </authorList>
    </citation>
    <scope>NUCLEOTIDE SEQUENCE [LARGE SCALE GENOMIC DNA]</scope>
    <source>
        <strain evidence="8">Ch88</strain>
    </source>
</reference>
<comment type="catalytic activity">
    <reaction evidence="7">
        <text>a long-chain fatty aldehyde + NADP(+) + CoA = a long-chain fatty acyl-CoA + NADPH + H(+)</text>
        <dbReference type="Rhea" id="RHEA:15437"/>
        <dbReference type="ChEBI" id="CHEBI:15378"/>
        <dbReference type="ChEBI" id="CHEBI:17176"/>
        <dbReference type="ChEBI" id="CHEBI:57287"/>
        <dbReference type="ChEBI" id="CHEBI:57783"/>
        <dbReference type="ChEBI" id="CHEBI:58349"/>
        <dbReference type="ChEBI" id="CHEBI:83139"/>
        <dbReference type="EC" id="1.2.1.50"/>
    </reaction>
</comment>
<comment type="similarity">
    <text evidence="3">Belongs to the LuxC family.</text>
</comment>
<dbReference type="UniPathway" id="UPA00569"/>
<evidence type="ECO:0000256" key="7">
    <source>
        <dbReference type="ARBA" id="ARBA00049412"/>
    </source>
</evidence>
<evidence type="ECO:0000256" key="6">
    <source>
        <dbReference type="ARBA" id="ARBA00023223"/>
    </source>
</evidence>
<dbReference type="GO" id="GO:0003995">
    <property type="term" value="F:acyl-CoA dehydrogenase activity"/>
    <property type="evidence" value="ECO:0007669"/>
    <property type="project" value="InterPro"/>
</dbReference>
<dbReference type="Proteomes" id="UP000288215">
    <property type="component" value="Unassembled WGS sequence"/>
</dbReference>
<organism evidence="8 9">
    <name type="scientific">Methanosuratincola subterraneus</name>
    <dbReference type="NCBI Taxonomy" id="2593994"/>
    <lineage>
        <taxon>Archaea</taxon>
        <taxon>Thermoproteota</taxon>
        <taxon>Methanosuratincolia</taxon>
        <taxon>Candidatus Methanomethylicales</taxon>
        <taxon>Candidatus Methanomethylicaceae</taxon>
        <taxon>Candidatus Methanosuratincola (ex Vanwonterghem et al. 2016)</taxon>
    </lineage>
</organism>
<dbReference type="InterPro" id="IPR016162">
    <property type="entry name" value="Ald_DH_N"/>
</dbReference>
<dbReference type="Pfam" id="PF05893">
    <property type="entry name" value="LuxC"/>
    <property type="match status" value="1"/>
</dbReference>
<evidence type="ECO:0000256" key="5">
    <source>
        <dbReference type="ARBA" id="ARBA00022857"/>
    </source>
</evidence>